<proteinExistence type="predicted"/>
<sequence length="189" mass="21234">MSEDPPKYTVYYGFSPDQPVAITLPPVEAQPNQPLPDAGPFLRMCAGVEEPTTVMLRSAREIVGIWRHTFEHGAEAKANSDTLNEQLNMYILFIDREAGGHTKDIAFQADGPVTPSSYGQWVSWLVWKYLLYALRQHDPECHERDAAELTWCIESFDALVDGVQRGQIRLPEQATDDFPPRTVMPGVTS</sequence>
<protein>
    <submittedName>
        <fullName evidence="1">Uncharacterized protein</fullName>
    </submittedName>
</protein>
<accession>A0ABW7WF33</accession>
<organism evidence="1 2">
    <name type="scientific">Nocardia beijingensis</name>
    <dbReference type="NCBI Taxonomy" id="95162"/>
    <lineage>
        <taxon>Bacteria</taxon>
        <taxon>Bacillati</taxon>
        <taxon>Actinomycetota</taxon>
        <taxon>Actinomycetes</taxon>
        <taxon>Mycobacteriales</taxon>
        <taxon>Nocardiaceae</taxon>
        <taxon>Nocardia</taxon>
    </lineage>
</organism>
<name>A0ABW7WF33_9NOCA</name>
<dbReference type="Proteomes" id="UP001611450">
    <property type="component" value="Unassembled WGS sequence"/>
</dbReference>
<dbReference type="EMBL" id="JBIRXV010000001">
    <property type="protein sequence ID" value="MFI2320619.1"/>
    <property type="molecule type" value="Genomic_DNA"/>
</dbReference>
<gene>
    <name evidence="1" type="ORF">ACH47G_09020</name>
</gene>
<keyword evidence="2" id="KW-1185">Reference proteome</keyword>
<evidence type="ECO:0000313" key="1">
    <source>
        <dbReference type="EMBL" id="MFI2320619.1"/>
    </source>
</evidence>
<evidence type="ECO:0000313" key="2">
    <source>
        <dbReference type="Proteomes" id="UP001611450"/>
    </source>
</evidence>
<comment type="caution">
    <text evidence="1">The sequence shown here is derived from an EMBL/GenBank/DDBJ whole genome shotgun (WGS) entry which is preliminary data.</text>
</comment>
<dbReference type="RefSeq" id="WP_396944997.1">
    <property type="nucleotide sequence ID" value="NZ_JBIRXV010000001.1"/>
</dbReference>
<reference evidence="1 2" key="1">
    <citation type="submission" date="2024-10" db="EMBL/GenBank/DDBJ databases">
        <title>The Natural Products Discovery Center: Release of the First 8490 Sequenced Strains for Exploring Actinobacteria Biosynthetic Diversity.</title>
        <authorList>
            <person name="Kalkreuter E."/>
            <person name="Kautsar S.A."/>
            <person name="Yang D."/>
            <person name="Bader C.D."/>
            <person name="Teijaro C.N."/>
            <person name="Fluegel L."/>
            <person name="Davis C.M."/>
            <person name="Simpson J.R."/>
            <person name="Lauterbach L."/>
            <person name="Steele A.D."/>
            <person name="Gui C."/>
            <person name="Meng S."/>
            <person name="Li G."/>
            <person name="Viehrig K."/>
            <person name="Ye F."/>
            <person name="Su P."/>
            <person name="Kiefer A.F."/>
            <person name="Nichols A."/>
            <person name="Cepeda A.J."/>
            <person name="Yan W."/>
            <person name="Fan B."/>
            <person name="Jiang Y."/>
            <person name="Adhikari A."/>
            <person name="Zheng C.-J."/>
            <person name="Schuster L."/>
            <person name="Cowan T.M."/>
            <person name="Smanski M.J."/>
            <person name="Chevrette M.G."/>
            <person name="De Carvalho L.P.S."/>
            <person name="Shen B."/>
        </authorList>
    </citation>
    <scope>NUCLEOTIDE SEQUENCE [LARGE SCALE GENOMIC DNA]</scope>
    <source>
        <strain evidence="1 2">NPDC019626</strain>
    </source>
</reference>